<reference evidence="2 3" key="1">
    <citation type="submission" date="2019-05" db="EMBL/GenBank/DDBJ databases">
        <title>Psychrobacillus vulpis sp. nov., a new species isolated from feces of a red fox that inhabits in The Tablas de Daimiel Natural Park, Albacete, Spain.</title>
        <authorList>
            <person name="Rodriguez M."/>
            <person name="Reina J.C."/>
            <person name="Bejar V."/>
            <person name="Llamas I."/>
        </authorList>
    </citation>
    <scope>NUCLEOTIDE SEQUENCE [LARGE SCALE GENOMIC DNA]</scope>
    <source>
        <strain evidence="2 3">NHI-2</strain>
    </source>
</reference>
<dbReference type="Proteomes" id="UP000318937">
    <property type="component" value="Unassembled WGS sequence"/>
</dbReference>
<protein>
    <submittedName>
        <fullName evidence="2">Amidohydrolase</fullName>
    </submittedName>
</protein>
<dbReference type="EMBL" id="VDGG01000039">
    <property type="protein sequence ID" value="TQR09652.1"/>
    <property type="molecule type" value="Genomic_DNA"/>
</dbReference>
<evidence type="ECO:0000313" key="3">
    <source>
        <dbReference type="Proteomes" id="UP000318937"/>
    </source>
</evidence>
<dbReference type="RefSeq" id="WP_142608348.1">
    <property type="nucleotide sequence ID" value="NZ_VDGG01000039.1"/>
</dbReference>
<proteinExistence type="predicted"/>
<dbReference type="GO" id="GO:0016810">
    <property type="term" value="F:hydrolase activity, acting on carbon-nitrogen (but not peptide) bonds"/>
    <property type="evidence" value="ECO:0007669"/>
    <property type="project" value="InterPro"/>
</dbReference>
<dbReference type="CDD" id="cd01300">
    <property type="entry name" value="YtcJ_like"/>
    <property type="match status" value="1"/>
</dbReference>
<feature type="domain" description="Amidohydrolase 3" evidence="1">
    <location>
        <begin position="58"/>
        <end position="550"/>
    </location>
</feature>
<dbReference type="PANTHER" id="PTHR22642:SF2">
    <property type="entry name" value="PROTEIN LONG AFTER FAR-RED 3"/>
    <property type="match status" value="1"/>
</dbReference>
<dbReference type="InterPro" id="IPR013108">
    <property type="entry name" value="Amidohydro_3"/>
</dbReference>
<sequence>MSNSLDMIIKNANIITLDKQNTRASSLAVKNGLICGIWTETEPSASNLLKWTASPTTEVIDLKGATLLPGFIDTHNHILMYGLATGKLNCSSPPNRTINDILELVRLKAKETKKGYWIEGYGYDDTLLAEKRHPTKEDLDSVSPHHPVLIKHITGHLVVANSVALQIAGVGDNIQDPKGGHFGRDNQGRLNGVLYEATAITTVVQHIPQPSKQEMISSLGIASQDYVAQGITTNSDAAVGVLYGMEEIEAHLEAAKLRVNPMRAQLMIMHHHLRENGIYEGYTSNQLNLEIQKRSGGFAKLDSAKMFQDGSIQGLTGALRQPYYNDPSLLGNLIHDQQLFREEVLDLHKRGFRITTHGNGDRAIESILDAYAYALENNPRHDHRHRVEHVQTATSSDLDKMKALGVAGSFFVNHVYYWGDRHERLFLGPERARRISPVKEAIDRNLLFTLHSDCPVTPISPLFSVWAAVNRLTKEGRVLGPEQRCDVVTALKSMTIYGAKLNFDEENSGSIELGKRADFAVLEADPTSTDPKEIKNIKVIATFIDGIPVFGNRKLVTS</sequence>
<dbReference type="SUPFAM" id="SSF51556">
    <property type="entry name" value="Metallo-dependent hydrolases"/>
    <property type="match status" value="1"/>
</dbReference>
<dbReference type="SUPFAM" id="SSF51338">
    <property type="entry name" value="Composite domain of metallo-dependent hydrolases"/>
    <property type="match status" value="1"/>
</dbReference>
<dbReference type="Gene3D" id="2.30.40.10">
    <property type="entry name" value="Urease, subunit C, domain 1"/>
    <property type="match status" value="1"/>
</dbReference>
<gene>
    <name evidence="2" type="ORF">FG383_15765</name>
</gene>
<keyword evidence="3" id="KW-1185">Reference proteome</keyword>
<comment type="caution">
    <text evidence="2">The sequence shown here is derived from an EMBL/GenBank/DDBJ whole genome shotgun (WGS) entry which is preliminary data.</text>
</comment>
<dbReference type="InterPro" id="IPR032466">
    <property type="entry name" value="Metal_Hydrolase"/>
</dbReference>
<keyword evidence="2" id="KW-0378">Hydrolase</keyword>
<evidence type="ECO:0000313" key="2">
    <source>
        <dbReference type="EMBL" id="TQR09652.1"/>
    </source>
</evidence>
<dbReference type="Pfam" id="PF07969">
    <property type="entry name" value="Amidohydro_3"/>
    <property type="match status" value="1"/>
</dbReference>
<dbReference type="PANTHER" id="PTHR22642">
    <property type="entry name" value="IMIDAZOLONEPROPIONASE"/>
    <property type="match status" value="1"/>
</dbReference>
<organism evidence="2 3">
    <name type="scientific">Psychrobacillus soli</name>
    <dbReference type="NCBI Taxonomy" id="1543965"/>
    <lineage>
        <taxon>Bacteria</taxon>
        <taxon>Bacillati</taxon>
        <taxon>Bacillota</taxon>
        <taxon>Bacilli</taxon>
        <taxon>Bacillales</taxon>
        <taxon>Bacillaceae</taxon>
        <taxon>Psychrobacillus</taxon>
    </lineage>
</organism>
<name>A0A544SWR4_9BACI</name>
<dbReference type="InterPro" id="IPR011059">
    <property type="entry name" value="Metal-dep_hydrolase_composite"/>
</dbReference>
<dbReference type="InterPro" id="IPR033932">
    <property type="entry name" value="YtcJ-like"/>
</dbReference>
<evidence type="ECO:0000259" key="1">
    <source>
        <dbReference type="Pfam" id="PF07969"/>
    </source>
</evidence>
<dbReference type="Gene3D" id="3.10.310.70">
    <property type="match status" value="1"/>
</dbReference>
<dbReference type="Gene3D" id="3.20.20.140">
    <property type="entry name" value="Metal-dependent hydrolases"/>
    <property type="match status" value="1"/>
</dbReference>
<dbReference type="AlphaFoldDB" id="A0A544SWR4"/>
<accession>A0A544SWR4</accession>
<dbReference type="OrthoDB" id="9767366at2"/>